<protein>
    <recommendedName>
        <fullName evidence="2">methylmalonate-semialdehyde dehydrogenase (CoA acylating)</fullName>
        <ecNumber evidence="2">1.2.1.27</ecNumber>
    </recommendedName>
</protein>
<dbReference type="GO" id="GO:0006574">
    <property type="term" value="P:L-valine catabolic process"/>
    <property type="evidence" value="ECO:0007669"/>
    <property type="project" value="TreeGrafter"/>
</dbReference>
<dbReference type="InterPro" id="IPR015590">
    <property type="entry name" value="Aldehyde_DH_dom"/>
</dbReference>
<organism evidence="6 7">
    <name type="scientific">Phakopsora pachyrhizi</name>
    <name type="common">Asian soybean rust disease fungus</name>
    <dbReference type="NCBI Taxonomy" id="170000"/>
    <lineage>
        <taxon>Eukaryota</taxon>
        <taxon>Fungi</taxon>
        <taxon>Dikarya</taxon>
        <taxon>Basidiomycota</taxon>
        <taxon>Pucciniomycotina</taxon>
        <taxon>Pucciniomycetes</taxon>
        <taxon>Pucciniales</taxon>
        <taxon>Phakopsoraceae</taxon>
        <taxon>Phakopsora</taxon>
    </lineage>
</organism>
<dbReference type="InterPro" id="IPR016161">
    <property type="entry name" value="Ald_DH/histidinol_DH"/>
</dbReference>
<dbReference type="PROSITE" id="PS00070">
    <property type="entry name" value="ALDEHYDE_DEHYDR_CYS"/>
    <property type="match status" value="1"/>
</dbReference>
<evidence type="ECO:0000256" key="2">
    <source>
        <dbReference type="ARBA" id="ARBA00013048"/>
    </source>
</evidence>
<evidence type="ECO:0000256" key="1">
    <source>
        <dbReference type="ARBA" id="ARBA00009986"/>
    </source>
</evidence>
<evidence type="ECO:0000313" key="6">
    <source>
        <dbReference type="EMBL" id="CAH7685872.1"/>
    </source>
</evidence>
<dbReference type="AlphaFoldDB" id="A0AAV0BF34"/>
<gene>
    <name evidence="6" type="ORF">PPACK8108_LOCUS20467</name>
</gene>
<dbReference type="FunFam" id="3.40.605.10:FF:000003">
    <property type="entry name" value="Methylmalonate-semialdehyde dehydrogenase [acylating]"/>
    <property type="match status" value="1"/>
</dbReference>
<dbReference type="InterPro" id="IPR010061">
    <property type="entry name" value="MeMal-semiAld_DH"/>
</dbReference>
<evidence type="ECO:0000313" key="7">
    <source>
        <dbReference type="Proteomes" id="UP001153365"/>
    </source>
</evidence>
<feature type="domain" description="Aldehyde dehydrogenase" evidence="5">
    <location>
        <begin position="75"/>
        <end position="541"/>
    </location>
</feature>
<dbReference type="SUPFAM" id="SSF53720">
    <property type="entry name" value="ALDH-like"/>
    <property type="match status" value="1"/>
</dbReference>
<evidence type="ECO:0000256" key="3">
    <source>
        <dbReference type="ARBA" id="ARBA00023002"/>
    </source>
</evidence>
<dbReference type="EC" id="1.2.1.27" evidence="2"/>
<dbReference type="InterPro" id="IPR016163">
    <property type="entry name" value="Ald_DH_C"/>
</dbReference>
<accession>A0AAV0BF34</accession>
<keyword evidence="7" id="KW-1185">Reference proteome</keyword>
<dbReference type="FunFam" id="3.40.309.10:FF:000002">
    <property type="entry name" value="Methylmalonate-semialdehyde dehydrogenase (Acylating)"/>
    <property type="match status" value="1"/>
</dbReference>
<dbReference type="Gene3D" id="3.40.309.10">
    <property type="entry name" value="Aldehyde Dehydrogenase, Chain A, domain 2"/>
    <property type="match status" value="1"/>
</dbReference>
<proteinExistence type="inferred from homology"/>
<dbReference type="GO" id="GO:0004491">
    <property type="term" value="F:methylmalonate-semialdehyde dehydrogenase (acylating, NAD) activity"/>
    <property type="evidence" value="ECO:0007669"/>
    <property type="project" value="UniProtKB-EC"/>
</dbReference>
<dbReference type="GO" id="GO:0006210">
    <property type="term" value="P:thymine catabolic process"/>
    <property type="evidence" value="ECO:0007669"/>
    <property type="project" value="TreeGrafter"/>
</dbReference>
<sequence length="564" mass="61107">MIFLKSSASRFQHLTYGKHFCSRHTLSSRGRFFLSNSTKIHAYQTNNTTKSWEGTSTQGSNTKLFCGGKFKDSSATSWSDVHNPATQELLTRVPNSTVKELDEIVDNAEQAYKKWKDSSILSRQQILLRLLNQLNLLVHRFQDLLKSNLDEIAKSIVLEQGKTFADAKGDVHRGIQVVEEACALPRLLMGDKLEVSKDMDTQTRKASLGVTAAICPFNFPAMIPLWSILSVACGNSLIIKPSERDPGASMIIAELAAMAGFPTGVLSVAHGTVDIVNYICDNPKIKAISFVGSDHAGKHIYDRAGKTGKRVQANLGAKNHCVIMPDASRNLTLNSVVGAAFGAAGQRCMALSVAITVGESSEWVNELVERAQKLKLGQGFDPDAEIGPVISREAKKKIVSLIGSAEREGGQILLDGRNAKVEGYPDGNWVGPTIILGGPGMECYEKEIFGPVLTVINVATLDEAIQLINKNRYGNGTAIFTRDGAVARHFEKNVEAGQIGVNVPVPVPLPMFAWSGNKGSVLGGHSLYGKLGIEFWTQNKTTTSLWQSIDAAGREATVSMPTPR</sequence>
<keyword evidence="3" id="KW-0560">Oxidoreductase</keyword>
<comment type="caution">
    <text evidence="6">The sequence shown here is derived from an EMBL/GenBank/DDBJ whole genome shotgun (WGS) entry which is preliminary data.</text>
</comment>
<dbReference type="Gene3D" id="3.40.605.10">
    <property type="entry name" value="Aldehyde Dehydrogenase, Chain A, domain 1"/>
    <property type="match status" value="1"/>
</dbReference>
<reference evidence="6" key="1">
    <citation type="submission" date="2022-06" db="EMBL/GenBank/DDBJ databases">
        <authorList>
            <consortium name="SYNGENTA / RWTH Aachen University"/>
        </authorList>
    </citation>
    <scope>NUCLEOTIDE SEQUENCE</scope>
</reference>
<dbReference type="InterPro" id="IPR016160">
    <property type="entry name" value="Ald_DH_CS_CYS"/>
</dbReference>
<dbReference type="GO" id="GO:0005739">
    <property type="term" value="C:mitochondrion"/>
    <property type="evidence" value="ECO:0007669"/>
    <property type="project" value="TreeGrafter"/>
</dbReference>
<dbReference type="CDD" id="cd07085">
    <property type="entry name" value="ALDH_F6_MMSDH"/>
    <property type="match status" value="1"/>
</dbReference>
<dbReference type="Proteomes" id="UP001153365">
    <property type="component" value="Unassembled WGS sequence"/>
</dbReference>
<comment type="similarity">
    <text evidence="1">Belongs to the aldehyde dehydrogenase family.</text>
</comment>
<dbReference type="NCBIfam" id="TIGR01722">
    <property type="entry name" value="MMSDH"/>
    <property type="match status" value="1"/>
</dbReference>
<evidence type="ECO:0000256" key="4">
    <source>
        <dbReference type="ARBA" id="ARBA00023027"/>
    </source>
</evidence>
<dbReference type="PANTHER" id="PTHR43866">
    <property type="entry name" value="MALONATE-SEMIALDEHYDE DEHYDROGENASE"/>
    <property type="match status" value="1"/>
</dbReference>
<keyword evidence="4" id="KW-0520">NAD</keyword>
<dbReference type="EMBL" id="CALTRL010005757">
    <property type="protein sequence ID" value="CAH7685872.1"/>
    <property type="molecule type" value="Genomic_DNA"/>
</dbReference>
<dbReference type="Pfam" id="PF00171">
    <property type="entry name" value="Aldedh"/>
    <property type="match status" value="1"/>
</dbReference>
<evidence type="ECO:0000259" key="5">
    <source>
        <dbReference type="Pfam" id="PF00171"/>
    </source>
</evidence>
<dbReference type="InterPro" id="IPR016162">
    <property type="entry name" value="Ald_DH_N"/>
</dbReference>
<name>A0AAV0BF34_PHAPC</name>
<dbReference type="PANTHER" id="PTHR43866:SF3">
    <property type="entry name" value="METHYLMALONATE-SEMIALDEHYDE DEHYDROGENASE [ACYLATING], MITOCHONDRIAL"/>
    <property type="match status" value="1"/>
</dbReference>